<evidence type="ECO:0000313" key="2">
    <source>
        <dbReference type="EMBL" id="PON69096.1"/>
    </source>
</evidence>
<feature type="region of interest" description="Disordered" evidence="1">
    <location>
        <begin position="73"/>
        <end position="108"/>
    </location>
</feature>
<accession>A0A2P5D766</accession>
<gene>
    <name evidence="2" type="ORF">PanWU01x14_091210</name>
</gene>
<sequence>MGAGATHLFSAAREEETGFTDDDKRASWKLWASAFRYIPRIRDFVFKNQKILRAQQITPDNVTKDRTSRVKTLYNKNTKTSELEPMEPQKTVPNRPTNPNLTRQLTSP</sequence>
<evidence type="ECO:0000313" key="3">
    <source>
        <dbReference type="Proteomes" id="UP000237105"/>
    </source>
</evidence>
<keyword evidence="3" id="KW-1185">Reference proteome</keyword>
<protein>
    <submittedName>
        <fullName evidence="2">Uncharacterized protein</fullName>
    </submittedName>
</protein>
<dbReference type="AlphaFoldDB" id="A0A2P5D766"/>
<dbReference type="EMBL" id="JXTB01000058">
    <property type="protein sequence ID" value="PON69096.1"/>
    <property type="molecule type" value="Genomic_DNA"/>
</dbReference>
<comment type="caution">
    <text evidence="2">The sequence shown here is derived from an EMBL/GenBank/DDBJ whole genome shotgun (WGS) entry which is preliminary data.</text>
</comment>
<feature type="compositionally biased region" description="Polar residues" evidence="1">
    <location>
        <begin position="91"/>
        <end position="108"/>
    </location>
</feature>
<organism evidence="2 3">
    <name type="scientific">Parasponia andersonii</name>
    <name type="common">Sponia andersonii</name>
    <dbReference type="NCBI Taxonomy" id="3476"/>
    <lineage>
        <taxon>Eukaryota</taxon>
        <taxon>Viridiplantae</taxon>
        <taxon>Streptophyta</taxon>
        <taxon>Embryophyta</taxon>
        <taxon>Tracheophyta</taxon>
        <taxon>Spermatophyta</taxon>
        <taxon>Magnoliopsida</taxon>
        <taxon>eudicotyledons</taxon>
        <taxon>Gunneridae</taxon>
        <taxon>Pentapetalae</taxon>
        <taxon>rosids</taxon>
        <taxon>fabids</taxon>
        <taxon>Rosales</taxon>
        <taxon>Cannabaceae</taxon>
        <taxon>Parasponia</taxon>
    </lineage>
</organism>
<evidence type="ECO:0000256" key="1">
    <source>
        <dbReference type="SAM" id="MobiDB-lite"/>
    </source>
</evidence>
<name>A0A2P5D766_PARAD</name>
<feature type="region of interest" description="Disordered" evidence="1">
    <location>
        <begin position="1"/>
        <end position="23"/>
    </location>
</feature>
<feature type="compositionally biased region" description="Basic and acidic residues" evidence="1">
    <location>
        <begin position="12"/>
        <end position="23"/>
    </location>
</feature>
<proteinExistence type="predicted"/>
<reference evidence="3" key="1">
    <citation type="submission" date="2016-06" db="EMBL/GenBank/DDBJ databases">
        <title>Parallel loss of symbiosis genes in relatives of nitrogen-fixing non-legume Parasponia.</title>
        <authorList>
            <person name="Van Velzen R."/>
            <person name="Holmer R."/>
            <person name="Bu F."/>
            <person name="Rutten L."/>
            <person name="Van Zeijl A."/>
            <person name="Liu W."/>
            <person name="Santuari L."/>
            <person name="Cao Q."/>
            <person name="Sharma T."/>
            <person name="Shen D."/>
            <person name="Roswanjaya Y."/>
            <person name="Wardhani T."/>
            <person name="Kalhor M.S."/>
            <person name="Jansen J."/>
            <person name="Van den Hoogen J."/>
            <person name="Gungor B."/>
            <person name="Hartog M."/>
            <person name="Hontelez J."/>
            <person name="Verver J."/>
            <person name="Yang W.-C."/>
            <person name="Schijlen E."/>
            <person name="Repin R."/>
            <person name="Schilthuizen M."/>
            <person name="Schranz E."/>
            <person name="Heidstra R."/>
            <person name="Miyata K."/>
            <person name="Fedorova E."/>
            <person name="Kohlen W."/>
            <person name="Bisseling T."/>
            <person name="Smit S."/>
            <person name="Geurts R."/>
        </authorList>
    </citation>
    <scope>NUCLEOTIDE SEQUENCE [LARGE SCALE GENOMIC DNA]</scope>
    <source>
        <strain evidence="3">cv. WU1-14</strain>
    </source>
</reference>
<dbReference type="Proteomes" id="UP000237105">
    <property type="component" value="Unassembled WGS sequence"/>
</dbReference>